<dbReference type="InterPro" id="IPR049326">
    <property type="entry name" value="Rhodopsin_dom_fungi"/>
</dbReference>
<dbReference type="Proteomes" id="UP000800038">
    <property type="component" value="Unassembled WGS sequence"/>
</dbReference>
<feature type="transmembrane region" description="Helical" evidence="7">
    <location>
        <begin position="175"/>
        <end position="197"/>
    </location>
</feature>
<feature type="region of interest" description="Disordered" evidence="6">
    <location>
        <begin position="282"/>
        <end position="307"/>
    </location>
</feature>
<keyword evidence="2 7" id="KW-0812">Transmembrane</keyword>
<dbReference type="PANTHER" id="PTHR33048">
    <property type="entry name" value="PTH11-LIKE INTEGRAL MEMBRANE PROTEIN (AFU_ORTHOLOGUE AFUA_5G11245)"/>
    <property type="match status" value="1"/>
</dbReference>
<feature type="domain" description="Rhodopsin" evidence="8">
    <location>
        <begin position="33"/>
        <end position="273"/>
    </location>
</feature>
<evidence type="ECO:0000256" key="7">
    <source>
        <dbReference type="SAM" id="Phobius"/>
    </source>
</evidence>
<feature type="compositionally biased region" description="Basic residues" evidence="6">
    <location>
        <begin position="282"/>
        <end position="295"/>
    </location>
</feature>
<comment type="similarity">
    <text evidence="5">Belongs to the SAT4 family.</text>
</comment>
<comment type="subcellular location">
    <subcellularLocation>
        <location evidence="1">Membrane</location>
        <topology evidence="1">Multi-pass membrane protein</topology>
    </subcellularLocation>
</comment>
<evidence type="ECO:0000313" key="9">
    <source>
        <dbReference type="EMBL" id="KAF1947433.1"/>
    </source>
</evidence>
<gene>
    <name evidence="9" type="ORF">EJ02DRAFT_89766</name>
</gene>
<dbReference type="OrthoDB" id="4682787at2759"/>
<feature type="transmembrane region" description="Helical" evidence="7">
    <location>
        <begin position="89"/>
        <end position="113"/>
    </location>
</feature>
<protein>
    <recommendedName>
        <fullName evidence="8">Rhodopsin domain-containing protein</fullName>
    </recommendedName>
</protein>
<reference evidence="9" key="1">
    <citation type="journal article" date="2020" name="Stud. Mycol.">
        <title>101 Dothideomycetes genomes: a test case for predicting lifestyles and emergence of pathogens.</title>
        <authorList>
            <person name="Haridas S."/>
            <person name="Albert R."/>
            <person name="Binder M."/>
            <person name="Bloem J."/>
            <person name="Labutti K."/>
            <person name="Salamov A."/>
            <person name="Andreopoulos B."/>
            <person name="Baker S."/>
            <person name="Barry K."/>
            <person name="Bills G."/>
            <person name="Bluhm B."/>
            <person name="Cannon C."/>
            <person name="Castanera R."/>
            <person name="Culley D."/>
            <person name="Daum C."/>
            <person name="Ezra D."/>
            <person name="Gonzalez J."/>
            <person name="Henrissat B."/>
            <person name="Kuo A."/>
            <person name="Liang C."/>
            <person name="Lipzen A."/>
            <person name="Lutzoni F."/>
            <person name="Magnuson J."/>
            <person name="Mondo S."/>
            <person name="Nolan M."/>
            <person name="Ohm R."/>
            <person name="Pangilinan J."/>
            <person name="Park H.-J."/>
            <person name="Ramirez L."/>
            <person name="Alfaro M."/>
            <person name="Sun H."/>
            <person name="Tritt A."/>
            <person name="Yoshinaga Y."/>
            <person name="Zwiers L.-H."/>
            <person name="Turgeon B."/>
            <person name="Goodwin S."/>
            <person name="Spatafora J."/>
            <person name="Crous P."/>
            <person name="Grigoriev I."/>
        </authorList>
    </citation>
    <scope>NUCLEOTIDE SEQUENCE</scope>
    <source>
        <strain evidence="9">CBS 161.51</strain>
    </source>
</reference>
<name>A0A6A5T4B4_9PLEO</name>
<feature type="transmembrane region" description="Helical" evidence="7">
    <location>
        <begin position="49"/>
        <end position="69"/>
    </location>
</feature>
<evidence type="ECO:0000259" key="8">
    <source>
        <dbReference type="Pfam" id="PF20684"/>
    </source>
</evidence>
<sequence>MANAHLQELLLLGRITFYLIITLVVLSYLAVSLRLLVRHRITKSPGWDDVAMVASLLLFTCYCTFILVITSRSHERKLFSEEARHVTLIYVQLSEIFYILTTTFLKMSMGLFFLRVLTQKWQMRLFHVILAISATYGLFYAVVTLFQCGNPANLADSLIGSKKCLPAVFMLTSGYVYGILNVLADWTFVLIPISVLVDSELDRRSKISVSLVMCLGAVGSVSAIFRMVYLHGLRLSGTGLTTTTIKATIFASTEPGTGIIAASIATLRPLFRKLATDVRSHRKTLSLNHPRKGSHSHSSSRSADEEDGIALTSQAANNKTSMHSIRDDDPWSPTVFTGTVNVQKMVVVKGHMNPAVERPEMIY</sequence>
<dbReference type="PANTHER" id="PTHR33048:SF96">
    <property type="entry name" value="INTEGRAL MEMBRANE PROTEIN"/>
    <property type="match status" value="1"/>
</dbReference>
<dbReference type="GO" id="GO:0016020">
    <property type="term" value="C:membrane"/>
    <property type="evidence" value="ECO:0007669"/>
    <property type="project" value="UniProtKB-SubCell"/>
</dbReference>
<dbReference type="Pfam" id="PF20684">
    <property type="entry name" value="Fung_rhodopsin"/>
    <property type="match status" value="1"/>
</dbReference>
<feature type="transmembrane region" description="Helical" evidence="7">
    <location>
        <begin position="125"/>
        <end position="146"/>
    </location>
</feature>
<accession>A0A6A5T4B4</accession>
<dbReference type="AlphaFoldDB" id="A0A6A5T4B4"/>
<proteinExistence type="inferred from homology"/>
<feature type="transmembrane region" description="Helical" evidence="7">
    <location>
        <begin position="209"/>
        <end position="229"/>
    </location>
</feature>
<evidence type="ECO:0000256" key="4">
    <source>
        <dbReference type="ARBA" id="ARBA00023136"/>
    </source>
</evidence>
<keyword evidence="3 7" id="KW-1133">Transmembrane helix</keyword>
<organism evidence="9 10">
    <name type="scientific">Clathrospora elynae</name>
    <dbReference type="NCBI Taxonomy" id="706981"/>
    <lineage>
        <taxon>Eukaryota</taxon>
        <taxon>Fungi</taxon>
        <taxon>Dikarya</taxon>
        <taxon>Ascomycota</taxon>
        <taxon>Pezizomycotina</taxon>
        <taxon>Dothideomycetes</taxon>
        <taxon>Pleosporomycetidae</taxon>
        <taxon>Pleosporales</taxon>
        <taxon>Diademaceae</taxon>
        <taxon>Clathrospora</taxon>
    </lineage>
</organism>
<keyword evidence="4 7" id="KW-0472">Membrane</keyword>
<evidence type="ECO:0000256" key="2">
    <source>
        <dbReference type="ARBA" id="ARBA00022692"/>
    </source>
</evidence>
<evidence type="ECO:0000256" key="1">
    <source>
        <dbReference type="ARBA" id="ARBA00004141"/>
    </source>
</evidence>
<evidence type="ECO:0000256" key="5">
    <source>
        <dbReference type="ARBA" id="ARBA00038359"/>
    </source>
</evidence>
<evidence type="ECO:0000256" key="3">
    <source>
        <dbReference type="ARBA" id="ARBA00022989"/>
    </source>
</evidence>
<dbReference type="InterPro" id="IPR052337">
    <property type="entry name" value="SAT4-like"/>
</dbReference>
<dbReference type="EMBL" id="ML975998">
    <property type="protein sequence ID" value="KAF1947433.1"/>
    <property type="molecule type" value="Genomic_DNA"/>
</dbReference>
<evidence type="ECO:0000256" key="6">
    <source>
        <dbReference type="SAM" id="MobiDB-lite"/>
    </source>
</evidence>
<evidence type="ECO:0000313" key="10">
    <source>
        <dbReference type="Proteomes" id="UP000800038"/>
    </source>
</evidence>
<feature type="transmembrane region" description="Helical" evidence="7">
    <location>
        <begin position="15"/>
        <end position="37"/>
    </location>
</feature>
<keyword evidence="10" id="KW-1185">Reference proteome</keyword>